<dbReference type="Gene3D" id="3.80.10.10">
    <property type="entry name" value="Ribonuclease Inhibitor"/>
    <property type="match status" value="3"/>
</dbReference>
<accession>A0AAD5J1C3</accession>
<dbReference type="InterPro" id="IPR003591">
    <property type="entry name" value="Leu-rich_rpt_typical-subtyp"/>
</dbReference>
<dbReference type="SUPFAM" id="SSF52058">
    <property type="entry name" value="L domain-like"/>
    <property type="match status" value="1"/>
</dbReference>
<sequence>MVDQRSVFSCVFVFLLLFDSTFEQLVPLSSFAERVALLGLRSSLGLRGKDWPIKADPCLVWNGIRCVNGSVVGIDISGFRRTRIGKQNPQFAVDSLVNLTNLASFNASRFLLPGSIPDLLGQGLLSLQVLDLRSCSVSGRIPVSLGNLTTLTSLYLSDNGLTGAIPSSLGQLSFLSVLDLSKNSLTGNIPASFVSLKNLSSLDISSNNLTGSIPTGIGTLSKLLYLNVSNNSLASSIPSQLGDLDGLIDLDLSMNSLSGSVPPDLRGLRNLQKMVIGNNFLSGNLSANFFPAPSQLQIIVFRHNGFTGLLPNTVWSMPQLRLLDISGNNFTGMLPNLSSNANVTAAVLDISRNMFYGSLTPLLRRFSFINLTGNYFQGRVPEYLLNDSSLDSNCLRNVSHQRTSTDCGSFYRGIGLSFDNFGQPNSTEPPSAPKRSEKNNSKIIILAAALGGGLLIILVFLVLLVLCCRKNGTTNQRGGVGPVPAGSSPPPPGIPINFSTLGDSFTYQQLLVATGDFSEANLIKHGHSGDLFRGFIEGGIHVVIKRIDLQSIRKESFLLELDIFSKISHTRLVPLLGHCLENENEKFLVYKYMPNSDLSSSLYRKTNTEDDLNSLDWITRLKIASGAAEALCYLHHECTPPLVHRDVQASSILLDDKFEVRLGSLSEVCAQEGDSHQSRITRFLRLPQSSEQGASGSITSTCAYDVYCFGKVLLELVTGKLGISASNDAQMKETLEQTLPYISIYDKELVTKIVDQSLIIDEDLLEEVWAMAIVARSCLNPKPSRRPLMRYILKALENPLKVVREENTGSARLRTTSSRGSWNAAVFGSWRHSSSDVATIPGASASKAEGASSFKQSGTTGSQGSAHNNGAAGFPISSACLVVVLRRVLLWRGVNDPQIKGLSPVVGRIGLDYRGLLTSIVASIGLDYQGLIGMAESYEALDKAYK</sequence>
<dbReference type="InterPro" id="IPR011009">
    <property type="entry name" value="Kinase-like_dom_sf"/>
</dbReference>
<dbReference type="Pfam" id="PF07714">
    <property type="entry name" value="PK_Tyr_Ser-Thr"/>
    <property type="match status" value="1"/>
</dbReference>
<feature type="signal peptide" evidence="4">
    <location>
        <begin position="1"/>
        <end position="23"/>
    </location>
</feature>
<dbReference type="GO" id="GO:0005524">
    <property type="term" value="F:ATP binding"/>
    <property type="evidence" value="ECO:0007669"/>
    <property type="project" value="InterPro"/>
</dbReference>
<dbReference type="Proteomes" id="UP001064489">
    <property type="component" value="Chromosome 4"/>
</dbReference>
<dbReference type="SMART" id="SM00369">
    <property type="entry name" value="LRR_TYP"/>
    <property type="match status" value="4"/>
</dbReference>
<dbReference type="FunFam" id="1.10.510.10:FF:000448">
    <property type="entry name" value="Putative LRR receptor-like serine/threonine-protein kinase"/>
    <property type="match status" value="1"/>
</dbReference>
<keyword evidence="3" id="KW-0472">Membrane</keyword>
<keyword evidence="3" id="KW-0812">Transmembrane</keyword>
<gene>
    <name evidence="6" type="ORF">LWI28_026305</name>
</gene>
<dbReference type="FunFam" id="3.80.10.10:FF:000561">
    <property type="entry name" value="Probable LRR receptor-like serine/threonine-protein kinase At2g16250"/>
    <property type="match status" value="1"/>
</dbReference>
<evidence type="ECO:0000313" key="6">
    <source>
        <dbReference type="EMBL" id="KAI9182535.1"/>
    </source>
</evidence>
<reference evidence="6" key="2">
    <citation type="submission" date="2023-02" db="EMBL/GenBank/DDBJ databases">
        <authorList>
            <person name="Swenson N.G."/>
            <person name="Wegrzyn J.L."/>
            <person name="Mcevoy S.L."/>
        </authorList>
    </citation>
    <scope>NUCLEOTIDE SEQUENCE</scope>
    <source>
        <strain evidence="6">91603</strain>
        <tissue evidence="6">Leaf</tissue>
    </source>
</reference>
<evidence type="ECO:0000256" key="2">
    <source>
        <dbReference type="ARBA" id="ARBA00022737"/>
    </source>
</evidence>
<dbReference type="InterPro" id="IPR046959">
    <property type="entry name" value="PRK1-6/SRF4-like"/>
</dbReference>
<keyword evidence="4" id="KW-0732">Signal</keyword>
<feature type="transmembrane region" description="Helical" evidence="3">
    <location>
        <begin position="443"/>
        <end position="467"/>
    </location>
</feature>
<name>A0AAD5J1C3_ACENE</name>
<reference evidence="6" key="1">
    <citation type="journal article" date="2022" name="Plant J.">
        <title>Strategies of tolerance reflected in two North American maple genomes.</title>
        <authorList>
            <person name="McEvoy S.L."/>
            <person name="Sezen U.U."/>
            <person name="Trouern-Trend A."/>
            <person name="McMahon S.M."/>
            <person name="Schaberg P.G."/>
            <person name="Yang J."/>
            <person name="Wegrzyn J.L."/>
            <person name="Swenson N.G."/>
        </authorList>
    </citation>
    <scope>NUCLEOTIDE SEQUENCE</scope>
    <source>
        <strain evidence="6">91603</strain>
    </source>
</reference>
<evidence type="ECO:0000256" key="4">
    <source>
        <dbReference type="SAM" id="SignalP"/>
    </source>
</evidence>
<evidence type="ECO:0000313" key="7">
    <source>
        <dbReference type="Proteomes" id="UP001064489"/>
    </source>
</evidence>
<dbReference type="GO" id="GO:0004674">
    <property type="term" value="F:protein serine/threonine kinase activity"/>
    <property type="evidence" value="ECO:0007669"/>
    <property type="project" value="UniProtKB-EC"/>
</dbReference>
<dbReference type="PANTHER" id="PTHR48007">
    <property type="entry name" value="LEUCINE-RICH REPEAT RECEPTOR-LIKE PROTEIN KINASE PXC1"/>
    <property type="match status" value="1"/>
</dbReference>
<feature type="chain" id="PRO_5042289809" description="Protein kinase domain-containing protein" evidence="4">
    <location>
        <begin position="24"/>
        <end position="946"/>
    </location>
</feature>
<proteinExistence type="predicted"/>
<feature type="domain" description="Protein kinase" evidence="5">
    <location>
        <begin position="517"/>
        <end position="801"/>
    </location>
</feature>
<dbReference type="AlphaFoldDB" id="A0AAD5J1C3"/>
<keyword evidence="1" id="KW-0433">Leucine-rich repeat</keyword>
<dbReference type="PRINTS" id="PR00019">
    <property type="entry name" value="LEURICHRPT"/>
</dbReference>
<dbReference type="SUPFAM" id="SSF56112">
    <property type="entry name" value="Protein kinase-like (PK-like)"/>
    <property type="match status" value="1"/>
</dbReference>
<dbReference type="Gene3D" id="1.10.510.10">
    <property type="entry name" value="Transferase(Phosphotransferase) domain 1"/>
    <property type="match status" value="1"/>
</dbReference>
<keyword evidence="7" id="KW-1185">Reference proteome</keyword>
<dbReference type="EMBL" id="JAJSOW010000101">
    <property type="protein sequence ID" value="KAI9182535.1"/>
    <property type="molecule type" value="Genomic_DNA"/>
</dbReference>
<evidence type="ECO:0000259" key="5">
    <source>
        <dbReference type="PROSITE" id="PS50011"/>
    </source>
</evidence>
<organism evidence="6 7">
    <name type="scientific">Acer negundo</name>
    <name type="common">Box elder</name>
    <dbReference type="NCBI Taxonomy" id="4023"/>
    <lineage>
        <taxon>Eukaryota</taxon>
        <taxon>Viridiplantae</taxon>
        <taxon>Streptophyta</taxon>
        <taxon>Embryophyta</taxon>
        <taxon>Tracheophyta</taxon>
        <taxon>Spermatophyta</taxon>
        <taxon>Magnoliopsida</taxon>
        <taxon>eudicotyledons</taxon>
        <taxon>Gunneridae</taxon>
        <taxon>Pentapetalae</taxon>
        <taxon>rosids</taxon>
        <taxon>malvids</taxon>
        <taxon>Sapindales</taxon>
        <taxon>Sapindaceae</taxon>
        <taxon>Hippocastanoideae</taxon>
        <taxon>Acereae</taxon>
        <taxon>Acer</taxon>
    </lineage>
</organism>
<dbReference type="FunFam" id="3.30.200.20:FF:000433">
    <property type="entry name" value="Predicted protein"/>
    <property type="match status" value="1"/>
</dbReference>
<dbReference type="Gene3D" id="3.30.200.20">
    <property type="entry name" value="Phosphorylase Kinase, domain 1"/>
    <property type="match status" value="1"/>
</dbReference>
<keyword evidence="2" id="KW-0677">Repeat</keyword>
<evidence type="ECO:0000256" key="1">
    <source>
        <dbReference type="ARBA" id="ARBA00022614"/>
    </source>
</evidence>
<dbReference type="PANTHER" id="PTHR48007:SF81">
    <property type="entry name" value="PROTEIN KINASE DOMAIN-CONTAINING PROTEIN"/>
    <property type="match status" value="1"/>
</dbReference>
<protein>
    <recommendedName>
        <fullName evidence="5">Protein kinase domain-containing protein</fullName>
    </recommendedName>
</protein>
<dbReference type="InterPro" id="IPR032675">
    <property type="entry name" value="LRR_dom_sf"/>
</dbReference>
<keyword evidence="3" id="KW-1133">Transmembrane helix</keyword>
<dbReference type="Pfam" id="PF23598">
    <property type="entry name" value="LRR_14"/>
    <property type="match status" value="1"/>
</dbReference>
<comment type="caution">
    <text evidence="6">The sequence shown here is derived from an EMBL/GenBank/DDBJ whole genome shotgun (WGS) entry which is preliminary data.</text>
</comment>
<dbReference type="InterPro" id="IPR001245">
    <property type="entry name" value="Ser-Thr/Tyr_kinase_cat_dom"/>
</dbReference>
<evidence type="ECO:0000256" key="3">
    <source>
        <dbReference type="SAM" id="Phobius"/>
    </source>
</evidence>
<dbReference type="PROSITE" id="PS50011">
    <property type="entry name" value="PROTEIN_KINASE_DOM"/>
    <property type="match status" value="1"/>
</dbReference>
<dbReference type="FunFam" id="3.80.10.10:FF:000383">
    <property type="entry name" value="Leucine-rich repeat receptor protein kinase EMS1"/>
    <property type="match status" value="1"/>
</dbReference>
<dbReference type="InterPro" id="IPR000719">
    <property type="entry name" value="Prot_kinase_dom"/>
</dbReference>
<dbReference type="InterPro" id="IPR055414">
    <property type="entry name" value="LRR_R13L4/SHOC2-like"/>
</dbReference>